<organism evidence="15 16">
    <name type="scientific">Coniophora puteana (strain RWD-64-598)</name>
    <name type="common">Brown rot fungus</name>
    <dbReference type="NCBI Taxonomy" id="741705"/>
    <lineage>
        <taxon>Eukaryota</taxon>
        <taxon>Fungi</taxon>
        <taxon>Dikarya</taxon>
        <taxon>Basidiomycota</taxon>
        <taxon>Agaricomycotina</taxon>
        <taxon>Agaricomycetes</taxon>
        <taxon>Agaricomycetidae</taxon>
        <taxon>Boletales</taxon>
        <taxon>Coniophorineae</taxon>
        <taxon>Coniophoraceae</taxon>
        <taxon>Coniophora</taxon>
    </lineage>
</organism>
<dbReference type="UniPathway" id="UPA00378"/>
<dbReference type="InterPro" id="IPR028098">
    <property type="entry name" value="Glyco_trans_4-like_N"/>
</dbReference>
<comment type="catalytic activity">
    <reaction evidence="11 12">
        <text>an alpha-D-Man-(1-&gt;3)-beta-D-Man-(1-&gt;4)-beta-D-GlcNAc-(1-&gt;4)-alpha-D-GlcNAc-diphospho-di-trans,poly-cis-dolichol + GDP-alpha-D-mannose = an alpha-D-Man-(1-&gt;3)-[alpha-D-Man-(1-&gt;6)]-beta-D-Man-(1-&gt;4)-beta-D-GlcNAc-(1-&gt;4)-alpha-D-GlcNAc-diphospho-di-trans,poly-cis-dolichol + GDP + H(+)</text>
        <dbReference type="Rhea" id="RHEA:29519"/>
        <dbReference type="Rhea" id="RHEA-COMP:19513"/>
        <dbReference type="Rhea" id="RHEA-COMP:19515"/>
        <dbReference type="ChEBI" id="CHEBI:15378"/>
        <dbReference type="ChEBI" id="CHEBI:57527"/>
        <dbReference type="ChEBI" id="CHEBI:58189"/>
        <dbReference type="ChEBI" id="CHEBI:132510"/>
        <dbReference type="ChEBI" id="CHEBI:132511"/>
        <dbReference type="EC" id="2.4.1.257"/>
    </reaction>
    <physiologicalReaction direction="left-to-right" evidence="11 12">
        <dbReference type="Rhea" id="RHEA:29520"/>
    </physiologicalReaction>
</comment>
<dbReference type="EC" id="2.4.1.257" evidence="12"/>
<comment type="catalytic activity">
    <reaction evidence="10 12">
        <text>a beta-D-Man-(1-&gt;4)-beta-D-GlcNAc-(1-&gt;4)-alpha-D-GlcNAc-diphospho-di-trans,poly-cis-dolichol + GDP-alpha-D-mannose = an alpha-D-Man-(1-&gt;3)-beta-D-Man-(1-&gt;4)-beta-D-GlcNAc-(1-&gt;4)-alpha-D-GlcNAc-diphospho-di-trans,poly-cis-dolichol + GDP + H(+)</text>
        <dbReference type="Rhea" id="RHEA:29515"/>
        <dbReference type="Rhea" id="RHEA-COMP:19511"/>
        <dbReference type="Rhea" id="RHEA-COMP:19513"/>
        <dbReference type="ChEBI" id="CHEBI:15378"/>
        <dbReference type="ChEBI" id="CHEBI:57527"/>
        <dbReference type="ChEBI" id="CHEBI:58189"/>
        <dbReference type="ChEBI" id="CHEBI:58472"/>
        <dbReference type="ChEBI" id="CHEBI:132510"/>
        <dbReference type="EC" id="2.4.1.132"/>
    </reaction>
    <physiologicalReaction direction="left-to-right" evidence="10 12">
        <dbReference type="Rhea" id="RHEA:29516"/>
    </physiologicalReaction>
</comment>
<comment type="pathway">
    <text evidence="3 12">Protein modification; protein glycosylation.</text>
</comment>
<evidence type="ECO:0000256" key="6">
    <source>
        <dbReference type="ARBA" id="ARBA00022692"/>
    </source>
</evidence>
<evidence type="ECO:0000313" key="16">
    <source>
        <dbReference type="Proteomes" id="UP000053558"/>
    </source>
</evidence>
<evidence type="ECO:0000259" key="13">
    <source>
        <dbReference type="Pfam" id="PF00534"/>
    </source>
</evidence>
<evidence type="ECO:0000256" key="9">
    <source>
        <dbReference type="ARBA" id="ARBA00023136"/>
    </source>
</evidence>
<evidence type="ECO:0000256" key="11">
    <source>
        <dbReference type="ARBA" id="ARBA00045104"/>
    </source>
</evidence>
<proteinExistence type="inferred from homology"/>
<dbReference type="AlphaFoldDB" id="A0A5M3N3J2"/>
<feature type="domain" description="Glycosyltransferase subfamily 4-like N-terminal" evidence="14">
    <location>
        <begin position="17"/>
        <end position="208"/>
    </location>
</feature>
<dbReference type="CDD" id="cd03805">
    <property type="entry name" value="GT4_ALG2-like"/>
    <property type="match status" value="1"/>
</dbReference>
<name>A0A5M3N3J2_CONPW</name>
<dbReference type="Pfam" id="PF13439">
    <property type="entry name" value="Glyco_transf_4"/>
    <property type="match status" value="1"/>
</dbReference>
<evidence type="ECO:0000256" key="12">
    <source>
        <dbReference type="RuleBase" id="RU367136"/>
    </source>
</evidence>
<feature type="transmembrane region" description="Helical" evidence="12">
    <location>
        <begin position="457"/>
        <end position="475"/>
    </location>
</feature>
<dbReference type="PANTHER" id="PTHR45918:SF1">
    <property type="entry name" value="ALPHA-1,3_1,6-MANNOSYLTRANSFERASE ALG2"/>
    <property type="match status" value="1"/>
</dbReference>
<dbReference type="Proteomes" id="UP000053558">
    <property type="component" value="Unassembled WGS sequence"/>
</dbReference>
<evidence type="ECO:0000256" key="4">
    <source>
        <dbReference type="ARBA" id="ARBA00022676"/>
    </source>
</evidence>
<keyword evidence="16" id="KW-1185">Reference proteome</keyword>
<protein>
    <recommendedName>
        <fullName evidence="12">Alpha-1,3/1,6-mannosyltransferase ALG2</fullName>
        <ecNumber evidence="12">2.4.1.132</ecNumber>
        <ecNumber evidence="12">2.4.1.257</ecNumber>
    </recommendedName>
    <alternativeName>
        <fullName evidence="12">GDP-Man:Man(1)GlcNAc(2)-PP-Dol alpha-1,3-mannosyltransferase</fullName>
    </alternativeName>
</protein>
<reference evidence="16" key="1">
    <citation type="journal article" date="2012" name="Science">
        <title>The Paleozoic origin of enzymatic lignin decomposition reconstructed from 31 fungal genomes.</title>
        <authorList>
            <person name="Floudas D."/>
            <person name="Binder M."/>
            <person name="Riley R."/>
            <person name="Barry K."/>
            <person name="Blanchette R.A."/>
            <person name="Henrissat B."/>
            <person name="Martinez A.T."/>
            <person name="Otillar R."/>
            <person name="Spatafora J.W."/>
            <person name="Yadav J.S."/>
            <person name="Aerts A."/>
            <person name="Benoit I."/>
            <person name="Boyd A."/>
            <person name="Carlson A."/>
            <person name="Copeland A."/>
            <person name="Coutinho P.M."/>
            <person name="de Vries R.P."/>
            <person name="Ferreira P."/>
            <person name="Findley K."/>
            <person name="Foster B."/>
            <person name="Gaskell J."/>
            <person name="Glotzer D."/>
            <person name="Gorecki P."/>
            <person name="Heitman J."/>
            <person name="Hesse C."/>
            <person name="Hori C."/>
            <person name="Igarashi K."/>
            <person name="Jurgens J.A."/>
            <person name="Kallen N."/>
            <person name="Kersten P."/>
            <person name="Kohler A."/>
            <person name="Kuees U."/>
            <person name="Kumar T.K.A."/>
            <person name="Kuo A."/>
            <person name="LaButti K."/>
            <person name="Larrondo L.F."/>
            <person name="Lindquist E."/>
            <person name="Ling A."/>
            <person name="Lombard V."/>
            <person name="Lucas S."/>
            <person name="Lundell T."/>
            <person name="Martin R."/>
            <person name="McLaughlin D.J."/>
            <person name="Morgenstern I."/>
            <person name="Morin E."/>
            <person name="Murat C."/>
            <person name="Nagy L.G."/>
            <person name="Nolan M."/>
            <person name="Ohm R.A."/>
            <person name="Patyshakuliyeva A."/>
            <person name="Rokas A."/>
            <person name="Ruiz-Duenas F.J."/>
            <person name="Sabat G."/>
            <person name="Salamov A."/>
            <person name="Samejima M."/>
            <person name="Schmutz J."/>
            <person name="Slot J.C."/>
            <person name="St John F."/>
            <person name="Stenlid J."/>
            <person name="Sun H."/>
            <person name="Sun S."/>
            <person name="Syed K."/>
            <person name="Tsang A."/>
            <person name="Wiebenga A."/>
            <person name="Young D."/>
            <person name="Pisabarro A."/>
            <person name="Eastwood D.C."/>
            <person name="Martin F."/>
            <person name="Cullen D."/>
            <person name="Grigoriev I.V."/>
            <person name="Hibbett D.S."/>
        </authorList>
    </citation>
    <scope>NUCLEOTIDE SEQUENCE [LARGE SCALE GENOMIC DNA]</scope>
    <source>
        <strain evidence="16">RWD-64-598 SS2</strain>
    </source>
</reference>
<sequence length="479" mass="52881">MAGKKLKIAFIHPDLGIGGAERLVVDAALGLQNRGHTVHIYTSHHDPSHCFEETANGTLKVYHIKSPFPRSLKGKLHIVFAVARQLHLTQHLLFNSSERYDVFFIDQLSACIPFLRSFLHTRTLFYCHFPDKLLANGELILVDGEIQKRKAGAVKSLYRMPMDWLEEVTTAQSDVILANSKFTARVTRSQFPSIHKPLRVVYPGINVEAYFSSVDIPPADNAQIASTRPTFISLNRFEKKKNAALAIKAFALFRSQASSSVVSDYRLVLAGGYDPRLEDNVTTLKDLVALVKTHSLSFNITTPSHVSDRLPRIDGTSSSDPDVLFLLNFTSPQRSALLKSPNTAAFLYTPANEHFGIGPVEAMLYGIPVVACNSGGPTESVVDTPEDKRTGWLREPEPEAWASALGEIVGLSDEKRQAMKMRAVERAKGTFGMDAMAESLENALQDAVAMGLVPTPWTLFLLIFTLLAAFIALNAKVMF</sequence>
<evidence type="ECO:0000256" key="2">
    <source>
        <dbReference type="ARBA" id="ARBA00004586"/>
    </source>
</evidence>
<dbReference type="OrthoDB" id="448893at2759"/>
<dbReference type="PANTHER" id="PTHR45918">
    <property type="entry name" value="ALPHA-1,3/1,6-MANNOSYLTRANSFERASE ALG2"/>
    <property type="match status" value="1"/>
</dbReference>
<dbReference type="RefSeq" id="XP_007765026.1">
    <property type="nucleotide sequence ID" value="XM_007766836.1"/>
</dbReference>
<feature type="domain" description="Glycosyl transferase family 1" evidence="13">
    <location>
        <begin position="332"/>
        <end position="423"/>
    </location>
</feature>
<dbReference type="GO" id="GO:0004378">
    <property type="term" value="F:GDP-Man:Man(1)GlcNAc(2)-PP-Dol alpha-1,3-mannosyltransferase activity"/>
    <property type="evidence" value="ECO:0007669"/>
    <property type="project" value="UniProtKB-UniRule"/>
</dbReference>
<gene>
    <name evidence="15" type="ORF">CONPUDRAFT_118510</name>
</gene>
<dbReference type="EC" id="2.4.1.132" evidence="12"/>
<comment type="subcellular location">
    <subcellularLocation>
        <location evidence="2 12">Endoplasmic reticulum membrane</location>
    </subcellularLocation>
</comment>
<dbReference type="Pfam" id="PF00534">
    <property type="entry name" value="Glycos_transf_1"/>
    <property type="match status" value="1"/>
</dbReference>
<keyword evidence="8 12" id="KW-1133">Transmembrane helix</keyword>
<evidence type="ECO:0000313" key="15">
    <source>
        <dbReference type="EMBL" id="EIW85584.1"/>
    </source>
</evidence>
<keyword evidence="5 12" id="KW-0808">Transferase</keyword>
<keyword evidence="4 12" id="KW-0328">Glycosyltransferase</keyword>
<dbReference type="GO" id="GO:0005789">
    <property type="term" value="C:endoplasmic reticulum membrane"/>
    <property type="evidence" value="ECO:0007669"/>
    <property type="project" value="UniProtKB-SubCell"/>
</dbReference>
<evidence type="ECO:0000256" key="7">
    <source>
        <dbReference type="ARBA" id="ARBA00022824"/>
    </source>
</evidence>
<keyword evidence="7 12" id="KW-0256">Endoplasmic reticulum</keyword>
<dbReference type="KEGG" id="cput:CONPUDRAFT_118510"/>
<evidence type="ECO:0000256" key="3">
    <source>
        <dbReference type="ARBA" id="ARBA00004922"/>
    </source>
</evidence>
<comment type="similarity">
    <text evidence="12">Belongs to the glycosyltransferase group 1 family.</text>
</comment>
<keyword evidence="9 12" id="KW-0472">Membrane</keyword>
<evidence type="ECO:0000256" key="1">
    <source>
        <dbReference type="ARBA" id="ARBA00003142"/>
    </source>
</evidence>
<keyword evidence="6 12" id="KW-0812">Transmembrane</keyword>
<dbReference type="InterPro" id="IPR001296">
    <property type="entry name" value="Glyco_trans_1"/>
</dbReference>
<evidence type="ECO:0000256" key="10">
    <source>
        <dbReference type="ARBA" id="ARBA00045103"/>
    </source>
</evidence>
<dbReference type="GeneID" id="19199395"/>
<dbReference type="GO" id="GO:0102704">
    <property type="term" value="F:GDP-Man:Man(2)GlcNAc(2)-PP-Dol alpha-1,6-mannosyltransferase activity"/>
    <property type="evidence" value="ECO:0007669"/>
    <property type="project" value="UniProtKB-UniRule"/>
</dbReference>
<evidence type="ECO:0000256" key="5">
    <source>
        <dbReference type="ARBA" id="ARBA00022679"/>
    </source>
</evidence>
<comment type="function">
    <text evidence="1 12">Mannosylates Man(2)GlcNAc(2)-dolichol diphosphate and Man(1)GlcNAc(2)-dolichol diphosphate to form Man(3)GlcNAc(2)-dolichol diphosphate.</text>
</comment>
<dbReference type="SUPFAM" id="SSF53756">
    <property type="entry name" value="UDP-Glycosyltransferase/glycogen phosphorylase"/>
    <property type="match status" value="1"/>
</dbReference>
<evidence type="ECO:0000259" key="14">
    <source>
        <dbReference type="Pfam" id="PF13439"/>
    </source>
</evidence>
<dbReference type="Gene3D" id="3.40.50.2000">
    <property type="entry name" value="Glycogen Phosphorylase B"/>
    <property type="match status" value="2"/>
</dbReference>
<dbReference type="InterPro" id="IPR027054">
    <property type="entry name" value="ALG2"/>
</dbReference>
<dbReference type="EMBL" id="JH711574">
    <property type="protein sequence ID" value="EIW85584.1"/>
    <property type="molecule type" value="Genomic_DNA"/>
</dbReference>
<dbReference type="OMA" id="AMYMKCP"/>
<evidence type="ECO:0000256" key="8">
    <source>
        <dbReference type="ARBA" id="ARBA00022989"/>
    </source>
</evidence>
<comment type="caution">
    <text evidence="15">The sequence shown here is derived from an EMBL/GenBank/DDBJ whole genome shotgun (WGS) entry which is preliminary data.</text>
</comment>
<accession>A0A5M3N3J2</accession>